<evidence type="ECO:0000313" key="1">
    <source>
        <dbReference type="EMBL" id="KYK66230.1"/>
    </source>
</evidence>
<organism evidence="1 2">
    <name type="scientific">Toxoplasma gondii TgCatPRC2</name>
    <dbReference type="NCBI Taxonomy" id="1130821"/>
    <lineage>
        <taxon>Eukaryota</taxon>
        <taxon>Sar</taxon>
        <taxon>Alveolata</taxon>
        <taxon>Apicomplexa</taxon>
        <taxon>Conoidasida</taxon>
        <taxon>Coccidia</taxon>
        <taxon>Eucoccidiorida</taxon>
        <taxon>Eimeriorina</taxon>
        <taxon>Sarcocystidae</taxon>
        <taxon>Toxoplasma</taxon>
    </lineage>
</organism>
<feature type="non-terminal residue" evidence="1">
    <location>
        <position position="1"/>
    </location>
</feature>
<gene>
    <name evidence="1" type="ORF">TGPRC2_239070B</name>
</gene>
<sequence length="109" mass="12538">GVQSLRDVCGGERGALALASSHCPGDPAQRKAQLALRLRQEKHRRLLACLGRSGRGLSEKQLRTQREVKHRVVLPREQFAKRMQKQRMQLGVKQNTLQKFILQEHKFFL</sequence>
<dbReference type="Proteomes" id="UP000075225">
    <property type="component" value="Unassembled WGS sequence"/>
</dbReference>
<protein>
    <submittedName>
        <fullName evidence="1">Uncharacterized protein</fullName>
    </submittedName>
</protein>
<comment type="caution">
    <text evidence="1">The sequence shown here is derived from an EMBL/GenBank/DDBJ whole genome shotgun (WGS) entry which is preliminary data.</text>
</comment>
<accession>A0A151HA34</accession>
<dbReference type="VEuPathDB" id="ToxoDB:TGPRC2_239070B"/>
<evidence type="ECO:0000313" key="2">
    <source>
        <dbReference type="Proteomes" id="UP000075225"/>
    </source>
</evidence>
<reference evidence="2" key="1">
    <citation type="submission" date="2016-03" db="EMBL/GenBank/DDBJ databases">
        <authorList>
            <person name="Sibley D."/>
            <person name="Venepally P."/>
            <person name="Karamycheva S."/>
            <person name="Hadjithomas M."/>
            <person name="Khan A."/>
            <person name="Brunk B."/>
            <person name="Roos D."/>
            <person name="Caler E."/>
            <person name="Lorenzi H."/>
        </authorList>
    </citation>
    <scope>NUCLEOTIDE SEQUENCE [LARGE SCALE GENOMIC DNA]</scope>
    <source>
        <strain evidence="2">TgCatPRC2</strain>
    </source>
</reference>
<name>A0A151HA34_TOXGO</name>
<dbReference type="EMBL" id="AHZP02001761">
    <property type="protein sequence ID" value="KYK66230.1"/>
    <property type="molecule type" value="Genomic_DNA"/>
</dbReference>
<dbReference type="AlphaFoldDB" id="A0A151HA34"/>
<proteinExistence type="predicted"/>